<dbReference type="SUPFAM" id="SSF158682">
    <property type="entry name" value="TerB-like"/>
    <property type="match status" value="1"/>
</dbReference>
<reference evidence="1" key="1">
    <citation type="journal article" date="2014" name="Int. J. Syst. Evol. Microbiol.">
        <title>Complete genome sequence of Corynebacterium casei LMG S-19264T (=DSM 44701T), isolated from a smear-ripened cheese.</title>
        <authorList>
            <consortium name="US DOE Joint Genome Institute (JGI-PGF)"/>
            <person name="Walter F."/>
            <person name="Albersmeier A."/>
            <person name="Kalinowski J."/>
            <person name="Ruckert C."/>
        </authorList>
    </citation>
    <scope>NUCLEOTIDE SEQUENCE</scope>
    <source>
        <strain evidence="1">KCTC 12343</strain>
    </source>
</reference>
<evidence type="ECO:0000313" key="1">
    <source>
        <dbReference type="EMBL" id="GGY49366.1"/>
    </source>
</evidence>
<dbReference type="InterPro" id="IPR029024">
    <property type="entry name" value="TerB-like"/>
</dbReference>
<gene>
    <name evidence="2" type="ORF">EYF70_10670</name>
    <name evidence="1" type="ORF">GCM10007387_34570</name>
</gene>
<evidence type="ECO:0000313" key="3">
    <source>
        <dbReference type="Proteomes" id="UP000292307"/>
    </source>
</evidence>
<reference evidence="1" key="3">
    <citation type="submission" date="2022-12" db="EMBL/GenBank/DDBJ databases">
        <authorList>
            <person name="Sun Q."/>
            <person name="Kim S."/>
        </authorList>
    </citation>
    <scope>NUCLEOTIDE SEQUENCE</scope>
    <source>
        <strain evidence="1">KCTC 12343</strain>
    </source>
</reference>
<dbReference type="EMBL" id="BMWV01000007">
    <property type="protein sequence ID" value="GGY49366.1"/>
    <property type="molecule type" value="Genomic_DNA"/>
</dbReference>
<dbReference type="EMBL" id="CP036401">
    <property type="protein sequence ID" value="QBI01250.1"/>
    <property type="molecule type" value="Genomic_DNA"/>
</dbReference>
<sequence>MRKYETNSPRARARLLALSMVVDGHLDPAELQVLEDSPVLQDLDIDWTLFSEVLDELCSDMLGGTVRNGAVEIGPALLDSVLAEITEPALQRQLLVAMLDIVEADARLAHAERLLVTRAGQCWMQDAQPEPLPA</sequence>
<dbReference type="Gene3D" id="1.10.3680.10">
    <property type="entry name" value="TerB-like"/>
    <property type="match status" value="1"/>
</dbReference>
<keyword evidence="3" id="KW-1185">Reference proteome</keyword>
<dbReference type="AlphaFoldDB" id="A0A411WWW7"/>
<evidence type="ECO:0000313" key="4">
    <source>
        <dbReference type="Proteomes" id="UP000628442"/>
    </source>
</evidence>
<organism evidence="1 4">
    <name type="scientific">Pseudoduganella albidiflava</name>
    <dbReference type="NCBI Taxonomy" id="321983"/>
    <lineage>
        <taxon>Bacteria</taxon>
        <taxon>Pseudomonadati</taxon>
        <taxon>Pseudomonadota</taxon>
        <taxon>Betaproteobacteria</taxon>
        <taxon>Burkholderiales</taxon>
        <taxon>Oxalobacteraceae</taxon>
        <taxon>Telluria group</taxon>
        <taxon>Pseudoduganella</taxon>
    </lineage>
</organism>
<dbReference type="Proteomes" id="UP000628442">
    <property type="component" value="Unassembled WGS sequence"/>
</dbReference>
<dbReference type="CDD" id="cd07177">
    <property type="entry name" value="terB_like"/>
    <property type="match status" value="1"/>
</dbReference>
<name>A0A411WWW7_9BURK</name>
<reference evidence="2 3" key="2">
    <citation type="submission" date="2019-02" db="EMBL/GenBank/DDBJ databases">
        <title>Draft Genome Sequences of Six Type Strains of the Genus Massilia.</title>
        <authorList>
            <person name="Miess H."/>
            <person name="Frediansyhah A."/>
            <person name="Gross H."/>
        </authorList>
    </citation>
    <scope>NUCLEOTIDE SEQUENCE [LARGE SCALE GENOMIC DNA]</scope>
    <source>
        <strain evidence="2 3">DSM 17472</strain>
    </source>
</reference>
<proteinExistence type="predicted"/>
<accession>A0A411WWW7</accession>
<evidence type="ECO:0000313" key="2">
    <source>
        <dbReference type="EMBL" id="QBI01250.1"/>
    </source>
</evidence>
<protein>
    <submittedName>
        <fullName evidence="2">TerB family tellurite resistance protein</fullName>
    </submittedName>
</protein>
<dbReference type="OrthoDB" id="8526975at2"/>
<dbReference type="Proteomes" id="UP000292307">
    <property type="component" value="Chromosome"/>
</dbReference>
<dbReference type="RefSeq" id="WP_131145372.1">
    <property type="nucleotide sequence ID" value="NZ_BMWV01000007.1"/>
</dbReference>